<dbReference type="GO" id="GO:0006261">
    <property type="term" value="P:DNA-templated DNA replication"/>
    <property type="evidence" value="ECO:0007669"/>
    <property type="project" value="TreeGrafter"/>
</dbReference>
<evidence type="ECO:0000256" key="7">
    <source>
        <dbReference type="ARBA" id="ARBA00049244"/>
    </source>
</evidence>
<proteinExistence type="inferred from homology"/>
<dbReference type="InterPro" id="IPR027417">
    <property type="entry name" value="P-loop_NTPase"/>
</dbReference>
<dbReference type="InterPro" id="IPR008921">
    <property type="entry name" value="DNA_pol3_clamp-load_cplx_C"/>
</dbReference>
<dbReference type="OrthoDB" id="9899303at2"/>
<gene>
    <name evidence="10" type="primary">holA</name>
</gene>
<evidence type="ECO:0000259" key="9">
    <source>
        <dbReference type="Pfam" id="PF14840"/>
    </source>
</evidence>
<dbReference type="KEGG" id="wbr:holA"/>
<dbReference type="EMBL" id="BA000021">
    <property type="protein sequence ID" value="BAC24316.1"/>
    <property type="molecule type" value="Genomic_DNA"/>
</dbReference>
<evidence type="ECO:0000313" key="11">
    <source>
        <dbReference type="Proteomes" id="UP000000562"/>
    </source>
</evidence>
<keyword evidence="2" id="KW-0548">Nucleotidyltransferase</keyword>
<dbReference type="SMR" id="Q8D331"/>
<dbReference type="AlphaFoldDB" id="Q8D331"/>
<dbReference type="GO" id="GO:0009360">
    <property type="term" value="C:DNA polymerase III complex"/>
    <property type="evidence" value="ECO:0007669"/>
    <property type="project" value="UniProtKB-UniRule"/>
</dbReference>
<evidence type="ECO:0000313" key="10">
    <source>
        <dbReference type="EMBL" id="BAC24316.1"/>
    </source>
</evidence>
<dbReference type="eggNOG" id="COG1466">
    <property type="taxonomic scope" value="Bacteria"/>
</dbReference>
<comment type="subunit">
    <text evidence="5">DNA polymerase III contains a core (composed of alpha, epsilon and theta chains) that associates with a tau subunit. This core dimerizes to form the POLIII' complex. PolIII' associates with the gamma complex (composed of gamma, delta, delta', psi and chi chains) and with the beta chain to form the complete DNA polymerase III complex.</text>
</comment>
<dbReference type="InterPro" id="IPR032780">
    <property type="entry name" value="DNA_pol3_delt_C"/>
</dbReference>
<evidence type="ECO:0000256" key="2">
    <source>
        <dbReference type="ARBA" id="ARBA00022695"/>
    </source>
</evidence>
<dbReference type="GO" id="GO:0003677">
    <property type="term" value="F:DNA binding"/>
    <property type="evidence" value="ECO:0007669"/>
    <property type="project" value="InterPro"/>
</dbReference>
<protein>
    <recommendedName>
        <fullName evidence="8">DNA polymerase III subunit delta</fullName>
        <ecNumber evidence="8">2.7.7.7</ecNumber>
    </recommendedName>
</protein>
<dbReference type="Gene3D" id="3.40.50.300">
    <property type="entry name" value="P-loop containing nucleotide triphosphate hydrolases"/>
    <property type="match status" value="1"/>
</dbReference>
<dbReference type="Proteomes" id="UP000000562">
    <property type="component" value="Chromosome"/>
</dbReference>
<keyword evidence="4" id="KW-0239">DNA-directed DNA polymerase</keyword>
<comment type="catalytic activity">
    <reaction evidence="7">
        <text>DNA(n) + a 2'-deoxyribonucleoside 5'-triphosphate = DNA(n+1) + diphosphate</text>
        <dbReference type="Rhea" id="RHEA:22508"/>
        <dbReference type="Rhea" id="RHEA-COMP:17339"/>
        <dbReference type="Rhea" id="RHEA-COMP:17340"/>
        <dbReference type="ChEBI" id="CHEBI:33019"/>
        <dbReference type="ChEBI" id="CHEBI:61560"/>
        <dbReference type="ChEBI" id="CHEBI:173112"/>
        <dbReference type="EC" id="2.7.7.7"/>
    </reaction>
</comment>
<dbReference type="Gene3D" id="1.20.272.10">
    <property type="match status" value="1"/>
</dbReference>
<accession>Q8D331</accession>
<dbReference type="STRING" id="36870.gene:10368658"/>
<keyword evidence="11" id="KW-1185">Reference proteome</keyword>
<dbReference type="SUPFAM" id="SSF52540">
    <property type="entry name" value="P-loop containing nucleoside triphosphate hydrolases"/>
    <property type="match status" value="1"/>
</dbReference>
<dbReference type="HOGENOM" id="CLU_767153_0_0_6"/>
<dbReference type="PANTHER" id="PTHR34388">
    <property type="entry name" value="DNA POLYMERASE III SUBUNIT DELTA"/>
    <property type="match status" value="1"/>
</dbReference>
<organism evidence="10 11">
    <name type="scientific">Wigglesworthia glossinidia brevipalpis</name>
    <dbReference type="NCBI Taxonomy" id="36870"/>
    <lineage>
        <taxon>Bacteria</taxon>
        <taxon>Pseudomonadati</taxon>
        <taxon>Pseudomonadota</taxon>
        <taxon>Gammaproteobacteria</taxon>
        <taxon>Enterobacterales</taxon>
        <taxon>Erwiniaceae</taxon>
        <taxon>Wigglesworthia</taxon>
    </lineage>
</organism>
<evidence type="ECO:0000256" key="1">
    <source>
        <dbReference type="ARBA" id="ARBA00022679"/>
    </source>
</evidence>
<dbReference type="SUPFAM" id="SSF48019">
    <property type="entry name" value="post-AAA+ oligomerization domain-like"/>
    <property type="match status" value="1"/>
</dbReference>
<evidence type="ECO:0000256" key="4">
    <source>
        <dbReference type="ARBA" id="ARBA00022932"/>
    </source>
</evidence>
<evidence type="ECO:0000256" key="3">
    <source>
        <dbReference type="ARBA" id="ARBA00022705"/>
    </source>
</evidence>
<evidence type="ECO:0000256" key="5">
    <source>
        <dbReference type="ARBA" id="ARBA00026073"/>
    </source>
</evidence>
<dbReference type="PANTHER" id="PTHR34388:SF1">
    <property type="entry name" value="DNA POLYMERASE III SUBUNIT DELTA"/>
    <property type="match status" value="1"/>
</dbReference>
<dbReference type="NCBIfam" id="TIGR01128">
    <property type="entry name" value="holA"/>
    <property type="match status" value="1"/>
</dbReference>
<sequence>MFYMENLSKNKNKKKLLIKRNKHYILFGKENFLLQMKTKSILKKIKKNFTLIYKFDIDLTTDWNFLIKKVENLDLFYKELIIILILPKIITEKINKNIYTIVSFAKENITLIINIFDINDINKEKFWFFKIKRNITVINCNIKNEKQFLFFIKEILIYFKINVDSDSKKFLIKNFRKNISFTIKFLKKLSVLYDKKEIKINNIKNLLDNYIIQTPKKLINEIFLKNHKQSIFILKKMKVQNLFDPIIILRNIQNNIIYLIHIKYKNKINNFYLNFFLYINKNYEKNKHLIINFSKNTSIYQLHESINLILFLEIQIKKNCKSKIVWHVFEKIILILCGFKTPKIKKK</sequence>
<dbReference type="Pfam" id="PF14840">
    <property type="entry name" value="DNA_pol3_delt_C"/>
    <property type="match status" value="1"/>
</dbReference>
<dbReference type="InterPro" id="IPR005790">
    <property type="entry name" value="DNA_polIII_delta"/>
</dbReference>
<evidence type="ECO:0000256" key="6">
    <source>
        <dbReference type="ARBA" id="ARBA00034754"/>
    </source>
</evidence>
<keyword evidence="3" id="KW-0235">DNA replication</keyword>
<name>Q8D331_WIGBR</name>
<dbReference type="EC" id="2.7.7.7" evidence="8"/>
<keyword evidence="1" id="KW-0808">Transferase</keyword>
<comment type="similarity">
    <text evidence="6">Belongs to the DNA polymerase HolA subunit family.</text>
</comment>
<reference evidence="10 11" key="1">
    <citation type="journal article" date="2002" name="Nat. Genet.">
        <title>Genome sequence of the endocellular obligate symbiont of tsetse flies, Wigglesworthia glossinidia.</title>
        <authorList>
            <person name="Akman L."/>
            <person name="Yamashita A."/>
            <person name="Watanabe H."/>
            <person name="Oshima K."/>
            <person name="Shiba T."/>
            <person name="Hattori M."/>
            <person name="Aksoy S."/>
        </authorList>
    </citation>
    <scope>NUCLEOTIDE SEQUENCE [LARGE SCALE GENOMIC DNA]</scope>
</reference>
<dbReference type="GO" id="GO:0003887">
    <property type="term" value="F:DNA-directed DNA polymerase activity"/>
    <property type="evidence" value="ECO:0007669"/>
    <property type="project" value="UniProtKB-UniRule"/>
</dbReference>
<feature type="domain" description="DNA polymerase III subunit delta C-terminal" evidence="9">
    <location>
        <begin position="221"/>
        <end position="338"/>
    </location>
</feature>
<evidence type="ECO:0000256" key="8">
    <source>
        <dbReference type="NCBIfam" id="TIGR01128"/>
    </source>
</evidence>